<dbReference type="InterPro" id="IPR018046">
    <property type="entry name" value="Pili_assmbl_chaperone_CS"/>
</dbReference>
<evidence type="ECO:0000256" key="5">
    <source>
        <dbReference type="ARBA" id="ARBA00022764"/>
    </source>
</evidence>
<protein>
    <recommendedName>
        <fullName evidence="13">Molecular chaperone</fullName>
    </recommendedName>
</protein>
<accession>A0A0B1RFX2</accession>
<name>A0A0B1RFX2_9GAMM</name>
<dbReference type="InterPro" id="IPR036316">
    <property type="entry name" value="Pili_assmbl_chap_C_dom_sf"/>
</dbReference>
<evidence type="ECO:0000256" key="7">
    <source>
        <dbReference type="RuleBase" id="RU003918"/>
    </source>
</evidence>
<dbReference type="SUPFAM" id="SSF49584">
    <property type="entry name" value="Periplasmic chaperone C-domain"/>
    <property type="match status" value="1"/>
</dbReference>
<dbReference type="Gene3D" id="2.60.40.10">
    <property type="entry name" value="Immunoglobulins"/>
    <property type="match status" value="2"/>
</dbReference>
<evidence type="ECO:0000259" key="10">
    <source>
        <dbReference type="Pfam" id="PF02753"/>
    </source>
</evidence>
<keyword evidence="4 8" id="KW-0732">Signal</keyword>
<evidence type="ECO:0000256" key="4">
    <source>
        <dbReference type="ARBA" id="ARBA00022729"/>
    </source>
</evidence>
<dbReference type="InterPro" id="IPR050643">
    <property type="entry name" value="Periplasmic_pilus_chap"/>
</dbReference>
<evidence type="ECO:0000256" key="6">
    <source>
        <dbReference type="ARBA" id="ARBA00023186"/>
    </source>
</evidence>
<proteinExistence type="inferred from homology"/>
<evidence type="ECO:0000256" key="3">
    <source>
        <dbReference type="ARBA" id="ARBA00022558"/>
    </source>
</evidence>
<dbReference type="InterPro" id="IPR016148">
    <property type="entry name" value="Pili_assmbl_chaperone_C"/>
</dbReference>
<dbReference type="AlphaFoldDB" id="A0A0B1RFX2"/>
<dbReference type="FunFam" id="2.60.40.10:FF:000458">
    <property type="entry name" value="Molecular chaperone FimC"/>
    <property type="match status" value="1"/>
</dbReference>
<feature type="domain" description="Pili assembly chaperone C-terminal" evidence="10">
    <location>
        <begin position="175"/>
        <end position="236"/>
    </location>
</feature>
<dbReference type="GO" id="GO:0030288">
    <property type="term" value="C:outer membrane-bounded periplasmic space"/>
    <property type="evidence" value="ECO:0007669"/>
    <property type="project" value="InterPro"/>
</dbReference>
<comment type="similarity">
    <text evidence="2 7">Belongs to the periplasmic pilus chaperone family.</text>
</comment>
<sequence>MKRKTLVNIFAATTLSFIAHSVSAAISLDRTRVVFPGSEKSVSLTVSNQNTELPYLAQGWLEDEQGEKLDNNNPLTVVPPVQRIEPRAESQVKIQALTSSEAFKKLPQDRESLFYFNLREIPPKSDKPNVLQIALQTRIKVFYRPAALAEAAAAQQALPFQEKITLSKSGDKYTIVNPTPYYVTLIGASAKKEGDVIKGFEALMIAPKSQAAMGGSTAALGQTPVLVYVNDYGGQTALTFKCSGNTCTVDTSKRATPK</sequence>
<dbReference type="Pfam" id="PF02753">
    <property type="entry name" value="PapD_C"/>
    <property type="match status" value="1"/>
</dbReference>
<dbReference type="GO" id="GO:0071555">
    <property type="term" value="P:cell wall organization"/>
    <property type="evidence" value="ECO:0007669"/>
    <property type="project" value="InterPro"/>
</dbReference>
<dbReference type="InterPro" id="IPR013783">
    <property type="entry name" value="Ig-like_fold"/>
</dbReference>
<organism evidence="11 12">
    <name type="scientific">Pantoea rodasii</name>
    <dbReference type="NCBI Taxonomy" id="1076549"/>
    <lineage>
        <taxon>Bacteria</taxon>
        <taxon>Pseudomonadati</taxon>
        <taxon>Pseudomonadota</taxon>
        <taxon>Gammaproteobacteria</taxon>
        <taxon>Enterobacterales</taxon>
        <taxon>Erwiniaceae</taxon>
        <taxon>Pantoea</taxon>
    </lineage>
</organism>
<dbReference type="RefSeq" id="WP_039327310.1">
    <property type="nucleotide sequence ID" value="NZ_JTJJ01000004.1"/>
</dbReference>
<dbReference type="PROSITE" id="PS00635">
    <property type="entry name" value="PILI_CHAPERONE"/>
    <property type="match status" value="1"/>
</dbReference>
<dbReference type="InterPro" id="IPR001829">
    <property type="entry name" value="Pili_assmbl_chaperone_bac"/>
</dbReference>
<evidence type="ECO:0000256" key="2">
    <source>
        <dbReference type="ARBA" id="ARBA00007399"/>
    </source>
</evidence>
<evidence type="ECO:0000256" key="1">
    <source>
        <dbReference type="ARBA" id="ARBA00004418"/>
    </source>
</evidence>
<keyword evidence="6 7" id="KW-0143">Chaperone</keyword>
<feature type="chain" id="PRO_5002060272" description="Molecular chaperone" evidence="8">
    <location>
        <begin position="25"/>
        <end position="258"/>
    </location>
</feature>
<evidence type="ECO:0008006" key="13">
    <source>
        <dbReference type="Google" id="ProtNLM"/>
    </source>
</evidence>
<dbReference type="PRINTS" id="PR00969">
    <property type="entry name" value="CHAPERONPILI"/>
</dbReference>
<evidence type="ECO:0000313" key="12">
    <source>
        <dbReference type="Proteomes" id="UP000030853"/>
    </source>
</evidence>
<comment type="caution">
    <text evidence="11">The sequence shown here is derived from an EMBL/GenBank/DDBJ whole genome shotgun (WGS) entry which is preliminary data.</text>
</comment>
<dbReference type="Pfam" id="PF00345">
    <property type="entry name" value="PapD_N"/>
    <property type="match status" value="1"/>
</dbReference>
<dbReference type="InterPro" id="IPR008962">
    <property type="entry name" value="PapD-like_sf"/>
</dbReference>
<reference evidence="11 12" key="1">
    <citation type="submission" date="2014-11" db="EMBL/GenBank/DDBJ databases">
        <title>Genome sequencing of Pantoea rodasii ND03.</title>
        <authorList>
            <person name="Muhamad Yunos N.Y."/>
            <person name="Chan K.-G."/>
        </authorList>
    </citation>
    <scope>NUCLEOTIDE SEQUENCE [LARGE SCALE GENOMIC DNA]</scope>
    <source>
        <strain evidence="11 12">ND03</strain>
    </source>
</reference>
<feature type="signal peptide" evidence="8">
    <location>
        <begin position="1"/>
        <end position="24"/>
    </location>
</feature>
<evidence type="ECO:0000256" key="8">
    <source>
        <dbReference type="SAM" id="SignalP"/>
    </source>
</evidence>
<dbReference type="InterPro" id="IPR016147">
    <property type="entry name" value="Pili_assmbl_chaperone_N"/>
</dbReference>
<keyword evidence="5" id="KW-0574">Periplasm</keyword>
<dbReference type="PANTHER" id="PTHR30251:SF6">
    <property type="entry name" value="FIMBRIAL CHAPERONE YFCS-RELATED"/>
    <property type="match status" value="1"/>
</dbReference>
<keyword evidence="3" id="KW-1029">Fimbrium biogenesis</keyword>
<feature type="domain" description="Pili assembly chaperone N-terminal" evidence="9">
    <location>
        <begin position="26"/>
        <end position="148"/>
    </location>
</feature>
<evidence type="ECO:0000313" key="11">
    <source>
        <dbReference type="EMBL" id="KHJ70082.1"/>
    </source>
</evidence>
<dbReference type="EMBL" id="JTJJ01000004">
    <property type="protein sequence ID" value="KHJ70082.1"/>
    <property type="molecule type" value="Genomic_DNA"/>
</dbReference>
<dbReference type="PANTHER" id="PTHR30251">
    <property type="entry name" value="PILUS ASSEMBLY CHAPERONE"/>
    <property type="match status" value="1"/>
</dbReference>
<dbReference type="SUPFAM" id="SSF49354">
    <property type="entry name" value="PapD-like"/>
    <property type="match status" value="1"/>
</dbReference>
<dbReference type="Proteomes" id="UP000030853">
    <property type="component" value="Unassembled WGS sequence"/>
</dbReference>
<comment type="subcellular location">
    <subcellularLocation>
        <location evidence="1 7">Periplasm</location>
    </subcellularLocation>
</comment>
<evidence type="ECO:0000259" key="9">
    <source>
        <dbReference type="Pfam" id="PF00345"/>
    </source>
</evidence>
<gene>
    <name evidence="11" type="ORF">QU24_00405</name>
</gene>